<proteinExistence type="predicted"/>
<organism evidence="1 2">
    <name type="scientific">Chrysodeixis includens</name>
    <name type="common">Soybean looper</name>
    <name type="synonym">Pseudoplusia includens</name>
    <dbReference type="NCBI Taxonomy" id="689277"/>
    <lineage>
        <taxon>Eukaryota</taxon>
        <taxon>Metazoa</taxon>
        <taxon>Ecdysozoa</taxon>
        <taxon>Arthropoda</taxon>
        <taxon>Hexapoda</taxon>
        <taxon>Insecta</taxon>
        <taxon>Pterygota</taxon>
        <taxon>Neoptera</taxon>
        <taxon>Endopterygota</taxon>
        <taxon>Lepidoptera</taxon>
        <taxon>Glossata</taxon>
        <taxon>Ditrysia</taxon>
        <taxon>Noctuoidea</taxon>
        <taxon>Noctuidae</taxon>
        <taxon>Plusiinae</taxon>
        <taxon>Chrysodeixis</taxon>
    </lineage>
</organism>
<reference evidence="1" key="1">
    <citation type="submission" date="2021-12" db="EMBL/GenBank/DDBJ databases">
        <authorList>
            <person name="King R."/>
        </authorList>
    </citation>
    <scope>NUCLEOTIDE SEQUENCE</scope>
</reference>
<dbReference type="AlphaFoldDB" id="A0A9N8KY03"/>
<gene>
    <name evidence="1" type="ORF">CINC_LOCUS496</name>
</gene>
<name>A0A9N8KY03_CHRIL</name>
<protein>
    <submittedName>
        <fullName evidence="1">Uncharacterized protein</fullName>
    </submittedName>
</protein>
<sequence length="179" mass="20172">MFWHYTCGSGPGAPKAEKSACTITIFILSATFEPPNNTPAKTPTLKTTTLTSMVNEASSSIPTTTVADLRPLFLYPPTTSQRQSWGQNNARYRMLLRSPQSLTKLAKTLSIGFDPSFSKDYFEPFERRTKPVTLIAFRKNGFAPRRTIKYAERESTEIAEQQSPYNEVGSFWQDDLIET</sequence>
<evidence type="ECO:0000313" key="1">
    <source>
        <dbReference type="EMBL" id="CAD0194204.1"/>
    </source>
</evidence>
<dbReference type="EMBL" id="LR824004">
    <property type="protein sequence ID" value="CAD0194204.1"/>
    <property type="molecule type" value="Genomic_DNA"/>
</dbReference>
<keyword evidence="2" id="KW-1185">Reference proteome</keyword>
<evidence type="ECO:0000313" key="2">
    <source>
        <dbReference type="Proteomes" id="UP001154114"/>
    </source>
</evidence>
<dbReference type="OrthoDB" id="7422963at2759"/>
<accession>A0A9N8KY03</accession>
<dbReference type="Proteomes" id="UP001154114">
    <property type="component" value="Chromosome 1"/>
</dbReference>